<dbReference type="GO" id="GO:0004639">
    <property type="term" value="F:phosphoribosylaminoimidazolesuccinocarboxamide synthase activity"/>
    <property type="evidence" value="ECO:0007669"/>
    <property type="project" value="UniProtKB-UniRule"/>
</dbReference>
<dbReference type="PANTHER" id="PTHR43599">
    <property type="entry name" value="MULTIFUNCTIONAL PROTEIN ADE2"/>
    <property type="match status" value="1"/>
</dbReference>
<comment type="catalytic activity">
    <reaction evidence="10 11">
        <text>5-amino-1-(5-phospho-D-ribosyl)imidazole-4-carboxylate + L-aspartate + ATP = (2S)-2-[5-amino-1-(5-phospho-beta-D-ribosyl)imidazole-4-carboxamido]succinate + ADP + phosphate + 2 H(+)</text>
        <dbReference type="Rhea" id="RHEA:22628"/>
        <dbReference type="ChEBI" id="CHEBI:15378"/>
        <dbReference type="ChEBI" id="CHEBI:29991"/>
        <dbReference type="ChEBI" id="CHEBI:30616"/>
        <dbReference type="ChEBI" id="CHEBI:43474"/>
        <dbReference type="ChEBI" id="CHEBI:58443"/>
        <dbReference type="ChEBI" id="CHEBI:77657"/>
        <dbReference type="ChEBI" id="CHEBI:456216"/>
        <dbReference type="EC" id="6.3.2.6"/>
    </reaction>
</comment>
<evidence type="ECO:0000256" key="5">
    <source>
        <dbReference type="ARBA" id="ARBA00022598"/>
    </source>
</evidence>
<keyword evidence="14" id="KW-1185">Reference proteome</keyword>
<dbReference type="InterPro" id="IPR018236">
    <property type="entry name" value="SAICAR_synthetase_CS"/>
</dbReference>
<dbReference type="InterPro" id="IPR028923">
    <property type="entry name" value="SAICAR_synt/ADE2_N"/>
</dbReference>
<dbReference type="InterPro" id="IPR001636">
    <property type="entry name" value="SAICAR_synth"/>
</dbReference>
<dbReference type="Pfam" id="PF01259">
    <property type="entry name" value="SAICAR_synt"/>
    <property type="match status" value="1"/>
</dbReference>
<comment type="caution">
    <text evidence="13">The sequence shown here is derived from an EMBL/GenBank/DDBJ whole genome shotgun (WGS) entry which is preliminary data.</text>
</comment>
<keyword evidence="8 11" id="KW-0067">ATP-binding</keyword>
<evidence type="ECO:0000256" key="6">
    <source>
        <dbReference type="ARBA" id="ARBA00022741"/>
    </source>
</evidence>
<dbReference type="OrthoDB" id="9801549at2"/>
<sequence length="245" mass="28643">MANEELLYEGKAKKIYRTNQKNQLRVEYLDQLTALNGKRKDVCEGKGALTNTITSAIFEELNQKQFPTHFIKKTSKTEQLVEKLDMIPLEVVVRNVAAGSFATRFQLPDSPRFSTPIVEYYYKNDALDDPFINEDHIFYLQLVTKEELNCIREQALTLNHALLHYFSDLELDLIDFKLEFGYDHTRQIKLGDEISPDTCRLQDRHTKDSLDKDIYRKQTGNVVQAYQEISRRIQQKKETISHVSY</sequence>
<organism evidence="13 14">
    <name type="scientific">Enterococcus sulfureus ATCC 49903</name>
    <dbReference type="NCBI Taxonomy" id="1140003"/>
    <lineage>
        <taxon>Bacteria</taxon>
        <taxon>Bacillati</taxon>
        <taxon>Bacillota</taxon>
        <taxon>Bacilli</taxon>
        <taxon>Lactobacillales</taxon>
        <taxon>Enterococcaceae</taxon>
        <taxon>Enterococcus</taxon>
    </lineage>
</organism>
<dbReference type="NCBIfam" id="TIGR00081">
    <property type="entry name" value="purC"/>
    <property type="match status" value="1"/>
</dbReference>
<dbReference type="AlphaFoldDB" id="S0P1I0"/>
<evidence type="ECO:0000256" key="7">
    <source>
        <dbReference type="ARBA" id="ARBA00022755"/>
    </source>
</evidence>
<dbReference type="InterPro" id="IPR050089">
    <property type="entry name" value="SAICAR_synthetase"/>
</dbReference>
<comment type="similarity">
    <text evidence="2 11">Belongs to the SAICAR synthetase family.</text>
</comment>
<gene>
    <name evidence="11" type="primary">purC</name>
    <name evidence="13" type="ORF">I573_01750</name>
</gene>
<proteinExistence type="inferred from homology"/>
<dbReference type="RefSeq" id="WP_016185380.1">
    <property type="nucleotide sequence ID" value="NZ_ASWO01000005.1"/>
</dbReference>
<evidence type="ECO:0000256" key="4">
    <source>
        <dbReference type="ARBA" id="ARBA00016460"/>
    </source>
</evidence>
<dbReference type="PROSITE" id="PS01057">
    <property type="entry name" value="SAICAR_SYNTHETASE_1"/>
    <property type="match status" value="1"/>
</dbReference>
<comment type="pathway">
    <text evidence="1 11">Purine metabolism; IMP biosynthesis via de novo pathway; 5-amino-1-(5-phospho-D-ribosyl)imidazole-4-carboxamide from 5-amino-1-(5-phospho-D-ribosyl)imidazole-4-carboxylate: step 1/2.</text>
</comment>
<dbReference type="SUPFAM" id="SSF56104">
    <property type="entry name" value="SAICAR synthase-like"/>
    <property type="match status" value="1"/>
</dbReference>
<dbReference type="GO" id="GO:0005524">
    <property type="term" value="F:ATP binding"/>
    <property type="evidence" value="ECO:0007669"/>
    <property type="project" value="UniProtKB-KW"/>
</dbReference>
<name>S0P1I0_9ENTE</name>
<evidence type="ECO:0000313" key="13">
    <source>
        <dbReference type="EMBL" id="EOT84025.1"/>
    </source>
</evidence>
<dbReference type="PROSITE" id="PS01058">
    <property type="entry name" value="SAICAR_SYNTHETASE_2"/>
    <property type="match status" value="1"/>
</dbReference>
<dbReference type="GO" id="GO:0009236">
    <property type="term" value="P:cobalamin biosynthetic process"/>
    <property type="evidence" value="ECO:0007669"/>
    <property type="project" value="InterPro"/>
</dbReference>
<evidence type="ECO:0000256" key="1">
    <source>
        <dbReference type="ARBA" id="ARBA00004672"/>
    </source>
</evidence>
<dbReference type="FunFam" id="3.30.470.20:FF:000006">
    <property type="entry name" value="Phosphoribosylaminoimidazole-succinocarboxamide synthase"/>
    <property type="match status" value="1"/>
</dbReference>
<dbReference type="eggNOG" id="COG0152">
    <property type="taxonomic scope" value="Bacteria"/>
</dbReference>
<dbReference type="EMBL" id="ASWO01000005">
    <property type="protein sequence ID" value="EOT84025.1"/>
    <property type="molecule type" value="Genomic_DNA"/>
</dbReference>
<evidence type="ECO:0000256" key="10">
    <source>
        <dbReference type="ARBA" id="ARBA00048475"/>
    </source>
</evidence>
<keyword evidence="7 11" id="KW-0658">Purine biosynthesis</keyword>
<evidence type="ECO:0000313" key="14">
    <source>
        <dbReference type="Proteomes" id="UP000015961"/>
    </source>
</evidence>
<protein>
    <recommendedName>
        <fullName evidence="4 11">Phosphoribosylaminoimidazole-succinocarboxamide synthase</fullName>
        <ecNumber evidence="3 11">6.3.2.6</ecNumber>
    </recommendedName>
    <alternativeName>
        <fullName evidence="9 11">SAICAR synthetase</fullName>
    </alternativeName>
</protein>
<evidence type="ECO:0000259" key="12">
    <source>
        <dbReference type="Pfam" id="PF01259"/>
    </source>
</evidence>
<dbReference type="CDD" id="cd01415">
    <property type="entry name" value="SAICAR_synt_PurC"/>
    <property type="match status" value="1"/>
</dbReference>
<dbReference type="InterPro" id="IPR033934">
    <property type="entry name" value="SAICAR_synt_PurC"/>
</dbReference>
<dbReference type="PANTHER" id="PTHR43599:SF3">
    <property type="entry name" value="SI:DKEY-6E2.2"/>
    <property type="match status" value="1"/>
</dbReference>
<dbReference type="PATRIC" id="fig|1140003.3.peg.884"/>
<dbReference type="Proteomes" id="UP000015961">
    <property type="component" value="Unassembled WGS sequence"/>
</dbReference>
<dbReference type="Gene3D" id="3.30.470.20">
    <property type="entry name" value="ATP-grasp fold, B domain"/>
    <property type="match status" value="1"/>
</dbReference>
<keyword evidence="6 11" id="KW-0547">Nucleotide-binding</keyword>
<dbReference type="HAMAP" id="MF_00137">
    <property type="entry name" value="SAICAR_synth"/>
    <property type="match status" value="1"/>
</dbReference>
<evidence type="ECO:0000256" key="2">
    <source>
        <dbReference type="ARBA" id="ARBA00010190"/>
    </source>
</evidence>
<dbReference type="Gene3D" id="3.30.200.20">
    <property type="entry name" value="Phosphorylase Kinase, domain 1"/>
    <property type="match status" value="1"/>
</dbReference>
<reference evidence="13 14" key="1">
    <citation type="submission" date="2013-03" db="EMBL/GenBank/DDBJ databases">
        <title>The Genome Sequence of Enterococcus sulfureus ATCC_49903 (PacBio/Illumina hybrid assembly).</title>
        <authorList>
            <consortium name="The Broad Institute Genomics Platform"/>
            <consortium name="The Broad Institute Genome Sequencing Center for Infectious Disease"/>
            <person name="Earl A."/>
            <person name="Russ C."/>
            <person name="Gilmore M."/>
            <person name="Surin D."/>
            <person name="Walker B."/>
            <person name="Young S."/>
            <person name="Zeng Q."/>
            <person name="Gargeya S."/>
            <person name="Fitzgerald M."/>
            <person name="Haas B."/>
            <person name="Abouelleil A."/>
            <person name="Allen A.W."/>
            <person name="Alvarado L."/>
            <person name="Arachchi H.M."/>
            <person name="Berlin A.M."/>
            <person name="Chapman S.B."/>
            <person name="Gainer-Dewar J."/>
            <person name="Goldberg J."/>
            <person name="Griggs A."/>
            <person name="Gujja S."/>
            <person name="Hansen M."/>
            <person name="Howarth C."/>
            <person name="Imamovic A."/>
            <person name="Ireland A."/>
            <person name="Larimer J."/>
            <person name="McCowan C."/>
            <person name="Murphy C."/>
            <person name="Pearson M."/>
            <person name="Poon T.W."/>
            <person name="Priest M."/>
            <person name="Roberts A."/>
            <person name="Saif S."/>
            <person name="Shea T."/>
            <person name="Sisk P."/>
            <person name="Sykes S."/>
            <person name="Wortman J."/>
            <person name="Nusbaum C."/>
            <person name="Birren B."/>
        </authorList>
    </citation>
    <scope>NUCLEOTIDE SEQUENCE [LARGE SCALE GENOMIC DNA]</scope>
    <source>
        <strain evidence="13 14">ATCC 49903</strain>
    </source>
</reference>
<accession>S0P1I0</accession>
<evidence type="ECO:0000256" key="3">
    <source>
        <dbReference type="ARBA" id="ARBA00012217"/>
    </source>
</evidence>
<evidence type="ECO:0000256" key="11">
    <source>
        <dbReference type="HAMAP-Rule" id="MF_00137"/>
    </source>
</evidence>
<dbReference type="STRING" id="1140003.OMY_00928"/>
<keyword evidence="5 11" id="KW-0436">Ligase</keyword>
<feature type="domain" description="SAICAR synthetase/ADE2 N-terminal" evidence="12">
    <location>
        <begin position="6"/>
        <end position="232"/>
    </location>
</feature>
<evidence type="ECO:0000256" key="9">
    <source>
        <dbReference type="ARBA" id="ARBA00030409"/>
    </source>
</evidence>
<evidence type="ECO:0000256" key="8">
    <source>
        <dbReference type="ARBA" id="ARBA00022840"/>
    </source>
</evidence>
<dbReference type="UniPathway" id="UPA00074">
    <property type="reaction ID" value="UER00131"/>
</dbReference>
<dbReference type="EC" id="6.3.2.6" evidence="3 11"/>
<dbReference type="GO" id="GO:0006189">
    <property type="term" value="P:'de novo' IMP biosynthetic process"/>
    <property type="evidence" value="ECO:0007669"/>
    <property type="project" value="UniProtKB-UniRule"/>
</dbReference>